<dbReference type="STRING" id="1987383.A5844_001991"/>
<name>A0A242JYA2_9ENTE</name>
<dbReference type="RefSeq" id="WP_086285055.1">
    <property type="nucleotide sequence ID" value="NZ_NGMO01000003.1"/>
</dbReference>
<dbReference type="Proteomes" id="UP000194933">
    <property type="component" value="Unassembled WGS sequence"/>
</dbReference>
<evidence type="ECO:0000313" key="2">
    <source>
        <dbReference type="EMBL" id="OTP10296.1"/>
    </source>
</evidence>
<evidence type="ECO:0008006" key="4">
    <source>
        <dbReference type="Google" id="ProtNLM"/>
    </source>
</evidence>
<dbReference type="EMBL" id="NGMO01000003">
    <property type="protein sequence ID" value="OTP10292.1"/>
    <property type="molecule type" value="Genomic_DNA"/>
</dbReference>
<accession>A0A242JYA2</accession>
<comment type="caution">
    <text evidence="2">The sequence shown here is derived from an EMBL/GenBank/DDBJ whole genome shotgun (WGS) entry which is preliminary data.</text>
</comment>
<organism evidence="2 3">
    <name type="scientific">Candidatus Enterococcus wittei</name>
    <dbReference type="NCBI Taxonomy" id="1987383"/>
    <lineage>
        <taxon>Bacteria</taxon>
        <taxon>Bacillati</taxon>
        <taxon>Bacillota</taxon>
        <taxon>Bacilli</taxon>
        <taxon>Lactobacillales</taxon>
        <taxon>Enterococcaceae</taxon>
        <taxon>Enterococcus</taxon>
    </lineage>
</organism>
<protein>
    <recommendedName>
        <fullName evidence="4">DUF1827 domain-containing protein</fullName>
    </recommendedName>
</protein>
<dbReference type="InterPro" id="IPR038226">
    <property type="entry name" value="LMG18311-like_sf"/>
</dbReference>
<dbReference type="Gene3D" id="3.40.1720.10">
    <property type="entry name" value="Streptococcus thermophilus LMG 18311 protein like"/>
    <property type="match status" value="1"/>
</dbReference>
<dbReference type="EMBL" id="NGMO01000003">
    <property type="protein sequence ID" value="OTP10296.1"/>
    <property type="molecule type" value="Genomic_DNA"/>
</dbReference>
<evidence type="ECO:0000313" key="1">
    <source>
        <dbReference type="EMBL" id="OTP10292.1"/>
    </source>
</evidence>
<reference evidence="2 3" key="1">
    <citation type="submission" date="2017-05" db="EMBL/GenBank/DDBJ databases">
        <title>The Genome Sequence of Enterococcus sp. 10A9_DIV0425.</title>
        <authorList>
            <consortium name="The Broad Institute Genomics Platform"/>
            <consortium name="The Broad Institute Genomic Center for Infectious Diseases"/>
            <person name="Earl A."/>
            <person name="Manson A."/>
            <person name="Schwartman J."/>
            <person name="Gilmore M."/>
            <person name="Abouelleil A."/>
            <person name="Cao P."/>
            <person name="Chapman S."/>
            <person name="Cusick C."/>
            <person name="Shea T."/>
            <person name="Young S."/>
            <person name="Neafsey D."/>
            <person name="Nusbaum C."/>
            <person name="Birren B."/>
        </authorList>
    </citation>
    <scope>NUCLEOTIDE SEQUENCE [LARGE SCALE GENOMIC DNA]</scope>
    <source>
        <strain evidence="2 3">10A9_DIV0425</strain>
    </source>
</reference>
<proteinExistence type="predicted"/>
<sequence>MKLIETPITSNLNIKTFYPQIISFFFRNSAIKFYKFFSLDRTQILLVDTYDRIQVIMINPKKKITKQEIDCAVKRVLKAERETVNVHIGVKQELERAGVQFKRPNKDIVIIEQSAVVSS</sequence>
<dbReference type="AlphaFoldDB" id="A0A242JYA2"/>
<keyword evidence="3" id="KW-1185">Reference proteome</keyword>
<evidence type="ECO:0000313" key="3">
    <source>
        <dbReference type="Proteomes" id="UP000194933"/>
    </source>
</evidence>
<dbReference type="InterPro" id="IPR014959">
    <property type="entry name" value="DUF1827"/>
</dbReference>
<gene>
    <name evidence="1" type="ORF">A5844_001991</name>
    <name evidence="2" type="ORF">A5844_001995</name>
</gene>
<dbReference type="Pfam" id="PF08860">
    <property type="entry name" value="DUF1827"/>
    <property type="match status" value="1"/>
</dbReference>